<dbReference type="GO" id="GO:0015627">
    <property type="term" value="C:type II protein secretion system complex"/>
    <property type="evidence" value="ECO:0007669"/>
    <property type="project" value="InterPro"/>
</dbReference>
<protein>
    <submittedName>
        <fullName evidence="2">General secretion pathway protein M</fullName>
    </submittedName>
</protein>
<sequence>MNKQTLGRYRERWQRQASQARLYWNGLALREKRLLGGASALLGAVLVWLLLIEPAVRKIDYWQAEIPKLRSQAEALEVLLHQAGGPRGDASGQNLEQALRQTLDAAGLQGAYQLQAAGEGEAQAWHLSFQEAPADAVVGWLLGNPRQFSLEVMEARLQRAGPADIDGTAGKLSGTVRMDQALGAKEAS</sequence>
<feature type="transmembrane region" description="Helical" evidence="1">
    <location>
        <begin position="34"/>
        <end position="52"/>
    </location>
</feature>
<dbReference type="EMBL" id="CP011110">
    <property type="protein sequence ID" value="AKA24748.1"/>
    <property type="molecule type" value="Genomic_DNA"/>
</dbReference>
<dbReference type="RefSeq" id="WP_045883406.1">
    <property type="nucleotide sequence ID" value="NZ_CP011110.1"/>
</dbReference>
<dbReference type="KEGG" id="pcz:PCL1606_32970"/>
<keyword evidence="1" id="KW-0812">Transmembrane</keyword>
<reference evidence="2 3" key="1">
    <citation type="journal article" date="2015" name="Mol. Plant Microbe Interact.">
        <title>Comparative Genomic Analysis of Pseudomonas chlororaphis PCL1606 Reveals New Insight into Antifungal Compounds Involved in Biocontrol.</title>
        <authorList>
            <person name="Calderon C.E."/>
            <person name="Ramos C."/>
            <person name="de Vicente A."/>
            <person name="Cazorla F.M."/>
        </authorList>
    </citation>
    <scope>NUCLEOTIDE SEQUENCE [LARGE SCALE GENOMIC DNA]</scope>
    <source>
        <strain evidence="2 3">PCL1606</strain>
    </source>
</reference>
<gene>
    <name evidence="2" type="ORF">PCL1606_32970</name>
</gene>
<dbReference type="Proteomes" id="UP000032748">
    <property type="component" value="Chromosome"/>
</dbReference>
<dbReference type="OrthoDB" id="6994843at2"/>
<evidence type="ECO:0000256" key="1">
    <source>
        <dbReference type="SAM" id="Phobius"/>
    </source>
</evidence>
<dbReference type="PATRIC" id="fig|587753.10.peg.3287"/>
<evidence type="ECO:0000313" key="3">
    <source>
        <dbReference type="Proteomes" id="UP000032748"/>
    </source>
</evidence>
<organism evidence="2 3">
    <name type="scientific">Pseudomonas chlororaphis</name>
    <dbReference type="NCBI Taxonomy" id="587753"/>
    <lineage>
        <taxon>Bacteria</taxon>
        <taxon>Pseudomonadati</taxon>
        <taxon>Pseudomonadota</taxon>
        <taxon>Gammaproteobacteria</taxon>
        <taxon>Pseudomonadales</taxon>
        <taxon>Pseudomonadaceae</taxon>
        <taxon>Pseudomonas</taxon>
    </lineage>
</organism>
<dbReference type="GO" id="GO:0015628">
    <property type="term" value="P:protein secretion by the type II secretion system"/>
    <property type="evidence" value="ECO:0007669"/>
    <property type="project" value="InterPro"/>
</dbReference>
<accession>A0A0D5Y097</accession>
<evidence type="ECO:0000313" key="2">
    <source>
        <dbReference type="EMBL" id="AKA24748.1"/>
    </source>
</evidence>
<keyword evidence="1" id="KW-1133">Transmembrane helix</keyword>
<dbReference type="Pfam" id="PF04612">
    <property type="entry name" value="T2SSM"/>
    <property type="match status" value="1"/>
</dbReference>
<proteinExistence type="predicted"/>
<keyword evidence="1" id="KW-0472">Membrane</keyword>
<dbReference type="InterPro" id="IPR007690">
    <property type="entry name" value="T2SS_GspM"/>
</dbReference>
<name>A0A0D5Y097_9PSED</name>
<dbReference type="AlphaFoldDB" id="A0A0D5Y097"/>